<keyword evidence="2 3" id="KW-0067">ATP-binding</keyword>
<keyword evidence="3" id="KW-0413">Isomerase</keyword>
<dbReference type="GO" id="GO:0009338">
    <property type="term" value="C:exodeoxyribonuclease V complex"/>
    <property type="evidence" value="ECO:0007669"/>
    <property type="project" value="InterPro"/>
</dbReference>
<dbReference type="Pfam" id="PF13538">
    <property type="entry name" value="UvrD_C_2"/>
    <property type="match status" value="1"/>
</dbReference>
<dbReference type="GO" id="GO:0008854">
    <property type="term" value="F:exodeoxyribonuclease V activity"/>
    <property type="evidence" value="ECO:0007669"/>
    <property type="project" value="InterPro"/>
</dbReference>
<dbReference type="InterPro" id="IPR050534">
    <property type="entry name" value="Coronavir_polyprotein_1ab"/>
</dbReference>
<dbReference type="InterPro" id="IPR027417">
    <property type="entry name" value="P-loop_NTPase"/>
</dbReference>
<keyword evidence="1 3" id="KW-0547">Nucleotide-binding</keyword>
<dbReference type="GO" id="GO:0000724">
    <property type="term" value="P:double-strand break repair via homologous recombination"/>
    <property type="evidence" value="ECO:0007669"/>
    <property type="project" value="UniProtKB-UniRule"/>
</dbReference>
<dbReference type="GO" id="GO:0005524">
    <property type="term" value="F:ATP binding"/>
    <property type="evidence" value="ECO:0007669"/>
    <property type="project" value="UniProtKB-UniRule"/>
</dbReference>
<name>A0A6S6TSR0_9GAMM</name>
<keyword evidence="3 5" id="KW-0378">Hydrolase</keyword>
<dbReference type="EMBL" id="CACVAY010000084">
    <property type="protein sequence ID" value="CAA6818126.1"/>
    <property type="molecule type" value="Genomic_DNA"/>
</dbReference>
<proteinExistence type="inferred from homology"/>
<evidence type="ECO:0000256" key="3">
    <source>
        <dbReference type="HAMAP-Rule" id="MF_01487"/>
    </source>
</evidence>
<comment type="catalytic activity">
    <reaction evidence="3">
        <text>ATP + H2O = ADP + phosphate + H(+)</text>
        <dbReference type="Rhea" id="RHEA:13065"/>
        <dbReference type="ChEBI" id="CHEBI:15377"/>
        <dbReference type="ChEBI" id="CHEBI:15378"/>
        <dbReference type="ChEBI" id="CHEBI:30616"/>
        <dbReference type="ChEBI" id="CHEBI:43474"/>
        <dbReference type="ChEBI" id="CHEBI:456216"/>
        <dbReference type="EC" id="5.6.2.3"/>
    </reaction>
</comment>
<evidence type="ECO:0000259" key="4">
    <source>
        <dbReference type="SMART" id="SM00382"/>
    </source>
</evidence>
<dbReference type="InterPro" id="IPR027785">
    <property type="entry name" value="UvrD-like_helicase_C"/>
</dbReference>
<dbReference type="Pfam" id="PF13245">
    <property type="entry name" value="AAA_19"/>
    <property type="match status" value="1"/>
</dbReference>
<gene>
    <name evidence="3" type="primary">recD</name>
    <name evidence="5" type="ORF">HELGO_WM4913</name>
</gene>
<reference evidence="5" key="1">
    <citation type="submission" date="2020-01" db="EMBL/GenBank/DDBJ databases">
        <authorList>
            <person name="Meier V. D."/>
            <person name="Meier V D."/>
        </authorList>
    </citation>
    <scope>NUCLEOTIDE SEQUENCE</scope>
    <source>
        <strain evidence="5">HLG_WM_MAG_07</strain>
    </source>
</reference>
<dbReference type="AlphaFoldDB" id="A0A6S6TSR0"/>
<comment type="subunit">
    <text evidence="3">Heterotrimer of RecB, RecC and RecD. All subunits contribute to DNA-binding.</text>
</comment>
<keyword evidence="3" id="KW-0227">DNA damage</keyword>
<dbReference type="GO" id="GO:0043139">
    <property type="term" value="F:5'-3' DNA helicase activity"/>
    <property type="evidence" value="ECO:0007669"/>
    <property type="project" value="UniProtKB-UniRule"/>
</dbReference>
<dbReference type="SUPFAM" id="SSF52540">
    <property type="entry name" value="P-loop containing nucleoside triphosphate hydrolases"/>
    <property type="match status" value="2"/>
</dbReference>
<organism evidence="5">
    <name type="scientific">uncultured Thiotrichaceae bacterium</name>
    <dbReference type="NCBI Taxonomy" id="298394"/>
    <lineage>
        <taxon>Bacteria</taxon>
        <taxon>Pseudomonadati</taxon>
        <taxon>Pseudomonadota</taxon>
        <taxon>Gammaproteobacteria</taxon>
        <taxon>Thiotrichales</taxon>
        <taxon>Thiotrichaceae</taxon>
        <taxon>environmental samples</taxon>
    </lineage>
</organism>
<evidence type="ECO:0000256" key="2">
    <source>
        <dbReference type="ARBA" id="ARBA00022840"/>
    </source>
</evidence>
<dbReference type="Gene3D" id="3.40.50.300">
    <property type="entry name" value="P-loop containing nucleotide triphosphate hydrolases"/>
    <property type="match status" value="2"/>
</dbReference>
<keyword evidence="3" id="KW-0347">Helicase</keyword>
<dbReference type="PANTHER" id="PTHR43788:SF6">
    <property type="entry name" value="DNA HELICASE B"/>
    <property type="match status" value="1"/>
</dbReference>
<dbReference type="HAMAP" id="MF_01487">
    <property type="entry name" value="RecD"/>
    <property type="match status" value="1"/>
</dbReference>
<keyword evidence="3" id="KW-0234">DNA repair</keyword>
<dbReference type="EC" id="5.6.2.3" evidence="3"/>
<dbReference type="GO" id="GO:0017116">
    <property type="term" value="F:single-stranded DNA helicase activity"/>
    <property type="evidence" value="ECO:0007669"/>
    <property type="project" value="TreeGrafter"/>
</dbReference>
<dbReference type="InterPro" id="IPR006344">
    <property type="entry name" value="RecD"/>
</dbReference>
<keyword evidence="3" id="KW-0540">Nuclease</keyword>
<sequence>MIEKDVSYSRLDVALASMLAKRSGLADKAERDRLYSLVQNVSAALASGHSCIEISEEERAFLLPLNCVSEDEKTPLIVEDNRLYFYRYWHYETRLAQQIALRIHGLATSADDLQNIVNHYFAEDSEDDIDWQRRAAINVAQQRFSIITGGPGTGKTTTVLKVLAILQTLHGYDLSIGMAAPTGKAAMRLQESLAGGKNKTDNDGNEVFSEQVKQSIPQDVSTIHRLLGAKRNSVYFKHHADNPLIHDVVVIDEASMVDLSLMSKLIDALKPSAQLILLGDKDQLSSVESGAVLADLSQALPEHTSELKKSYRFLEDIKNFATAINQQDTQRAWELLEGDECAAVRRVQGDLLEHLHQEYAPYLQAVRSSHDPAEIFAQFNRFKVLCAMRRGKLGIENLNASFERRLQHQEGFNIRTGWYAGKPVMITQNDPATGLFNGDIGICLYPPEERTLTVFFEQQDGSMKRILPMRLPQYETAFAMTIHKSQGSEFATVLMVLPDQMNPLLSKELLYTAVTRAKENVQVAAQKEIFQQALEQRVERTSGLSQKLVVNSQ</sequence>
<evidence type="ECO:0000256" key="1">
    <source>
        <dbReference type="ARBA" id="ARBA00022741"/>
    </source>
</evidence>
<dbReference type="SMART" id="SM00382">
    <property type="entry name" value="AAA"/>
    <property type="match status" value="1"/>
</dbReference>
<feature type="binding site" evidence="3">
    <location>
        <begin position="149"/>
        <end position="156"/>
    </location>
    <ligand>
        <name>ATP</name>
        <dbReference type="ChEBI" id="CHEBI:30616"/>
    </ligand>
</feature>
<dbReference type="CDD" id="cd18809">
    <property type="entry name" value="SF1_C_RecD"/>
    <property type="match status" value="1"/>
</dbReference>
<dbReference type="PANTHER" id="PTHR43788">
    <property type="entry name" value="DNA2/NAM7 HELICASE FAMILY MEMBER"/>
    <property type="match status" value="1"/>
</dbReference>
<evidence type="ECO:0000313" key="5">
    <source>
        <dbReference type="EMBL" id="CAA6818126.1"/>
    </source>
</evidence>
<dbReference type="InterPro" id="IPR003593">
    <property type="entry name" value="AAA+_ATPase"/>
</dbReference>
<keyword evidence="3" id="KW-0269">Exonuclease</keyword>
<dbReference type="CDD" id="cd17933">
    <property type="entry name" value="DEXSc_RecD-like"/>
    <property type="match status" value="1"/>
</dbReference>
<comment type="similarity">
    <text evidence="3">Belongs to the RecD family.</text>
</comment>
<accession>A0A6S6TSR0</accession>
<dbReference type="NCBIfam" id="TIGR01447">
    <property type="entry name" value="recD"/>
    <property type="match status" value="1"/>
</dbReference>
<keyword evidence="3" id="KW-0238">DNA-binding</keyword>
<comment type="miscellaneous">
    <text evidence="3">In the RecBCD complex, RecB has a slow 3'-5' helicase, an exonuclease activity and loads RecA onto ssDNA, RecD has a fast 5'-3' helicase activity, while RecC stimulates the ATPase and processivity of the RecB helicase and contributes to recognition of the Chi site.</text>
</comment>
<comment type="function">
    <text evidence="3">A helicase/nuclease that prepares dsDNA breaks (DSB) for recombinational DNA repair. Binds to DSBs and unwinds DNA via a highly rapid and processive ATP-dependent bidirectional helicase activity. Unwinds dsDNA until it encounters a Chi (crossover hotspot instigator) sequence from the 3' direction. Cuts ssDNA a few nucleotides 3' to the Chi site. The properties and activities of the enzyme are changed at Chi. The Chi-altered holoenzyme produces a long 3'-ssDNA overhang and facilitates RecA-binding to the ssDNA for homologous DNA recombination and repair. Holoenzyme degrades any linearized DNA that is unable to undergo homologous recombination. In the holoenzyme this subunit has ssDNA-dependent ATPase and 5'-3' helicase activity. When added to pre-assembled RecBC greatly stimulates nuclease activity and augments holoenzyme processivity. Negatively regulates the RecA-loading ability of RecBCD.</text>
</comment>
<protein>
    <recommendedName>
        <fullName evidence="3">RecBCD enzyme subunit RecD</fullName>
        <ecNumber evidence="3">5.6.2.3</ecNumber>
    </recommendedName>
    <alternativeName>
        <fullName evidence="3">DNA 5'-3' helicase subunit RecD</fullName>
    </alternativeName>
    <alternativeName>
        <fullName evidence="3">Exonuclease V subunit RecD</fullName>
        <shortName evidence="3">ExoV subunit RecD</shortName>
    </alternativeName>
    <alternativeName>
        <fullName evidence="3">Helicase/nuclease RecBCD subunit RecD</fullName>
    </alternativeName>
</protein>
<dbReference type="GO" id="GO:0003677">
    <property type="term" value="F:DNA binding"/>
    <property type="evidence" value="ECO:0007669"/>
    <property type="project" value="UniProtKB-UniRule"/>
</dbReference>
<feature type="domain" description="AAA+ ATPase" evidence="4">
    <location>
        <begin position="141"/>
        <end position="412"/>
    </location>
</feature>